<dbReference type="AlphaFoldDB" id="Q7MQN0"/>
<evidence type="ECO:0000313" key="5">
    <source>
        <dbReference type="EMBL" id="CAE11161.1"/>
    </source>
</evidence>
<dbReference type="NCBIfam" id="TIGR00741">
    <property type="entry name" value="yfiA"/>
    <property type="match status" value="1"/>
</dbReference>
<name>Q7MQN0_WOLSU</name>
<dbReference type="PANTHER" id="PTHR33231">
    <property type="entry name" value="30S RIBOSOMAL PROTEIN"/>
    <property type="match status" value="1"/>
</dbReference>
<evidence type="ECO:0000256" key="3">
    <source>
        <dbReference type="ARBA" id="ARBA00041148"/>
    </source>
</evidence>
<dbReference type="CDD" id="cd00552">
    <property type="entry name" value="RaiA"/>
    <property type="match status" value="1"/>
</dbReference>
<sequence length="179" mass="20773">MNISIVGRHFELTDPIKEHIEGLFYSLEKYNLDILHCRAIISGEEKRGKKGFVVDFTISLAKTNTVVIRQRDKDVYAAADLAIERAHKVLRRHHDKINYKHATPIEEMGAEQILKDEAFEAYGSDDEIVPMDLDLHKPLEIEDALERLKSSSQQFFVFNDMDGRMRVLYKRTDAKYGLY</sequence>
<protein>
    <recommendedName>
        <fullName evidence="3">Ribosome hibernation promoting factor</fullName>
    </recommendedName>
</protein>
<reference evidence="5 6" key="1">
    <citation type="journal article" date="2003" name="Proc. Natl. Acad. Sci. U.S.A.">
        <title>Complete genome sequence and analysis of Wolinella succinogenes.</title>
        <authorList>
            <person name="Baar C."/>
            <person name="Eppinger M."/>
            <person name="Raddatz G."/>
            <person name="Simon JM."/>
            <person name="Lanz C."/>
            <person name="Klimmek O."/>
            <person name="Nandakumar R."/>
            <person name="Gross R."/>
            <person name="Rosinus A."/>
            <person name="Keller H."/>
            <person name="Jagtap P."/>
            <person name="Linke B."/>
            <person name="Meyer F."/>
            <person name="Lederer H."/>
            <person name="Schuster S.C."/>
        </authorList>
    </citation>
    <scope>NUCLEOTIDE SEQUENCE [LARGE SCALE GENOMIC DNA]</scope>
    <source>
        <strain evidence="6">ATCC 29543 / DSM 1740 / CCUG 13145 / JCM 31913 / LMG 7466 / NCTC 11488 / FDC 602W</strain>
    </source>
</reference>
<comment type="subunit">
    <text evidence="2">Associates exclusively with 100S ribosomes, which are dimers of 70S ribosomes.</text>
</comment>
<dbReference type="InterPro" id="IPR038416">
    <property type="entry name" value="Ribosom_S30AE_C_sf"/>
</dbReference>
<accession>Q7MQN0</accession>
<dbReference type="InterPro" id="IPR032528">
    <property type="entry name" value="Ribosom_S30AE_C"/>
</dbReference>
<dbReference type="eggNOG" id="COG1544">
    <property type="taxonomic scope" value="Bacteria"/>
</dbReference>
<dbReference type="EMBL" id="BX571662">
    <property type="protein sequence ID" value="CAE11161.1"/>
    <property type="molecule type" value="Genomic_DNA"/>
</dbReference>
<dbReference type="KEGG" id="wsu:WS2170"/>
<dbReference type="Proteomes" id="UP000000422">
    <property type="component" value="Chromosome"/>
</dbReference>
<dbReference type="Pfam" id="PF02482">
    <property type="entry name" value="Ribosomal_S30AE"/>
    <property type="match status" value="1"/>
</dbReference>
<dbReference type="InterPro" id="IPR050574">
    <property type="entry name" value="HPF/YfiA_ribosome-assoc"/>
</dbReference>
<dbReference type="Gene3D" id="3.30.160.100">
    <property type="entry name" value="Ribosome hibernation promotion factor-like"/>
    <property type="match status" value="1"/>
</dbReference>
<dbReference type="STRING" id="273121.WS2170"/>
<evidence type="ECO:0000256" key="2">
    <source>
        <dbReference type="ARBA" id="ARBA00038695"/>
    </source>
</evidence>
<dbReference type="PANTHER" id="PTHR33231:SF1">
    <property type="entry name" value="30S RIBOSOMAL PROTEIN"/>
    <property type="match status" value="1"/>
</dbReference>
<dbReference type="GO" id="GO:0022627">
    <property type="term" value="C:cytosolic small ribosomal subunit"/>
    <property type="evidence" value="ECO:0007669"/>
    <property type="project" value="TreeGrafter"/>
</dbReference>
<gene>
    <name evidence="5" type="ordered locus">WS2170</name>
</gene>
<dbReference type="SUPFAM" id="SSF69754">
    <property type="entry name" value="Ribosome binding protein Y (YfiA homologue)"/>
    <property type="match status" value="1"/>
</dbReference>
<dbReference type="GO" id="GO:0045900">
    <property type="term" value="P:negative regulation of translational elongation"/>
    <property type="evidence" value="ECO:0007669"/>
    <property type="project" value="TreeGrafter"/>
</dbReference>
<dbReference type="GO" id="GO:0043024">
    <property type="term" value="F:ribosomal small subunit binding"/>
    <property type="evidence" value="ECO:0007669"/>
    <property type="project" value="TreeGrafter"/>
</dbReference>
<keyword evidence="1" id="KW-0810">Translation regulation</keyword>
<dbReference type="InterPro" id="IPR036567">
    <property type="entry name" value="RHF-like"/>
</dbReference>
<evidence type="ECO:0000259" key="4">
    <source>
        <dbReference type="Pfam" id="PF16321"/>
    </source>
</evidence>
<keyword evidence="6" id="KW-1185">Reference proteome</keyword>
<evidence type="ECO:0000313" key="6">
    <source>
        <dbReference type="Proteomes" id="UP000000422"/>
    </source>
</evidence>
<dbReference type="Pfam" id="PF16321">
    <property type="entry name" value="Ribosom_S30AE_C"/>
    <property type="match status" value="1"/>
</dbReference>
<dbReference type="RefSeq" id="WP_011139943.1">
    <property type="nucleotide sequence ID" value="NC_005090.1"/>
</dbReference>
<dbReference type="InterPro" id="IPR003489">
    <property type="entry name" value="RHF/RaiA"/>
</dbReference>
<dbReference type="Gene3D" id="3.30.505.50">
    <property type="entry name" value="Sigma 54 modulation/S30EA ribosomal protein, C-terminal domain"/>
    <property type="match status" value="1"/>
</dbReference>
<evidence type="ECO:0000256" key="1">
    <source>
        <dbReference type="ARBA" id="ARBA00022845"/>
    </source>
</evidence>
<feature type="domain" description="Sigma 54 modulation/S30EA ribosomal protein C-terminal" evidence="4">
    <location>
        <begin position="125"/>
        <end position="178"/>
    </location>
</feature>
<proteinExistence type="predicted"/>
<organism evidence="6">
    <name type="scientific">Wolinella succinogenes (strain ATCC 29543 / DSM 1740 / CCUG 13145 / JCM 31913 / LMG 7466 / NCTC 11488 / FDC 602W)</name>
    <name type="common">Vibrio succinogenes</name>
    <dbReference type="NCBI Taxonomy" id="273121"/>
    <lineage>
        <taxon>Bacteria</taxon>
        <taxon>Pseudomonadati</taxon>
        <taxon>Campylobacterota</taxon>
        <taxon>Epsilonproteobacteria</taxon>
        <taxon>Campylobacterales</taxon>
        <taxon>Helicobacteraceae</taxon>
        <taxon>Wolinella</taxon>
    </lineage>
</organism>
<dbReference type="HOGENOM" id="CLU_071472_0_3_7"/>